<dbReference type="Pfam" id="PF16537">
    <property type="entry name" value="T2SSB"/>
    <property type="match status" value="1"/>
</dbReference>
<organism evidence="4 5">
    <name type="scientific">Sulfuricaulis limicola</name>
    <dbReference type="NCBI Taxonomy" id="1620215"/>
    <lineage>
        <taxon>Bacteria</taxon>
        <taxon>Pseudomonadati</taxon>
        <taxon>Pseudomonadota</taxon>
        <taxon>Gammaproteobacteria</taxon>
        <taxon>Acidiferrobacterales</taxon>
        <taxon>Acidiferrobacteraceae</taxon>
        <taxon>Sulfuricaulis</taxon>
    </lineage>
</organism>
<dbReference type="OrthoDB" id="5432325at2"/>
<dbReference type="EMBL" id="AP014879">
    <property type="protein sequence ID" value="BAV34277.1"/>
    <property type="molecule type" value="Genomic_DNA"/>
</dbReference>
<feature type="domain" description="Type II secretion system protein GspB C-terminal" evidence="3">
    <location>
        <begin position="171"/>
        <end position="228"/>
    </location>
</feature>
<keyword evidence="2" id="KW-1133">Transmembrane helix</keyword>
<dbReference type="KEGG" id="slim:SCL_1986"/>
<keyword evidence="5" id="KW-1185">Reference proteome</keyword>
<accession>A0A1B4XHL7</accession>
<evidence type="ECO:0000259" key="3">
    <source>
        <dbReference type="Pfam" id="PF16537"/>
    </source>
</evidence>
<dbReference type="InParanoid" id="A0A1B4XHL7"/>
<protein>
    <recommendedName>
        <fullName evidence="3">Type II secretion system protein GspB C-terminal domain-containing protein</fullName>
    </recommendedName>
</protein>
<dbReference type="AlphaFoldDB" id="A0A1B4XHL7"/>
<feature type="transmembrane region" description="Helical" evidence="2">
    <location>
        <begin position="38"/>
        <end position="58"/>
    </location>
</feature>
<evidence type="ECO:0000256" key="1">
    <source>
        <dbReference type="SAM" id="MobiDB-lite"/>
    </source>
</evidence>
<keyword evidence="2" id="KW-0472">Membrane</keyword>
<gene>
    <name evidence="4" type="ORF">SCL_1986</name>
</gene>
<reference evidence="4 5" key="1">
    <citation type="submission" date="2015-05" db="EMBL/GenBank/DDBJ databases">
        <title>Complete genome sequence of a sulfur-oxidizing gammaproteobacterium strain HA5.</title>
        <authorList>
            <person name="Miura A."/>
            <person name="Kojima H."/>
            <person name="Fukui M."/>
        </authorList>
    </citation>
    <scope>NUCLEOTIDE SEQUENCE [LARGE SCALE GENOMIC DNA]</scope>
    <source>
        <strain evidence="4 5">HA5</strain>
    </source>
</reference>
<evidence type="ECO:0000256" key="2">
    <source>
        <dbReference type="SAM" id="Phobius"/>
    </source>
</evidence>
<proteinExistence type="predicted"/>
<dbReference type="RefSeq" id="WP_096361042.1">
    <property type="nucleotide sequence ID" value="NZ_AP014879.1"/>
</dbReference>
<dbReference type="Proteomes" id="UP000243180">
    <property type="component" value="Chromosome"/>
</dbReference>
<feature type="region of interest" description="Disordered" evidence="1">
    <location>
        <begin position="114"/>
        <end position="142"/>
    </location>
</feature>
<sequence>MSYILDALRKSQQARQPGSAPRTGAVHNISLALPVNGWWLALGAVLLLGIVAAVLLFWRNTVANLPDPPAAPAPVTSEPVAAAPASVPVTPVPAPESSAGKTTPVADLAEQAKLPAPAPPPKKVTVARTAKKPAVNRRSETMKTAAAPPVTLVMDDTPLLQQMPQDFQRALPALAVTIHVYSHDESQRILFINNREYHKGSQIDGGIRVEDIVPDGVVLSLRGERFKLSRPR</sequence>
<evidence type="ECO:0000313" key="5">
    <source>
        <dbReference type="Proteomes" id="UP000243180"/>
    </source>
</evidence>
<evidence type="ECO:0000313" key="4">
    <source>
        <dbReference type="EMBL" id="BAV34277.1"/>
    </source>
</evidence>
<dbReference type="InterPro" id="IPR032389">
    <property type="entry name" value="GspB_C"/>
</dbReference>
<keyword evidence="2" id="KW-0812">Transmembrane</keyword>
<name>A0A1B4XHL7_9GAMM</name>
<dbReference type="GO" id="GO:0015627">
    <property type="term" value="C:type II protein secretion system complex"/>
    <property type="evidence" value="ECO:0007669"/>
    <property type="project" value="InterPro"/>
</dbReference>